<evidence type="ECO:0000256" key="1">
    <source>
        <dbReference type="SAM" id="MobiDB-lite"/>
    </source>
</evidence>
<keyword evidence="4" id="KW-1185">Reference proteome</keyword>
<feature type="transmembrane region" description="Helical" evidence="2">
    <location>
        <begin position="95"/>
        <end position="119"/>
    </location>
</feature>
<dbReference type="EMBL" id="JBHSQB010000004">
    <property type="protein sequence ID" value="MFC6095784.1"/>
    <property type="molecule type" value="Genomic_DNA"/>
</dbReference>
<name>A0ABW1PJN5_9FLAO</name>
<organism evidence="3 4">
    <name type="scientific">Flavobacterium qiangtangense</name>
    <dbReference type="NCBI Taxonomy" id="1442595"/>
    <lineage>
        <taxon>Bacteria</taxon>
        <taxon>Pseudomonadati</taxon>
        <taxon>Bacteroidota</taxon>
        <taxon>Flavobacteriia</taxon>
        <taxon>Flavobacteriales</taxon>
        <taxon>Flavobacteriaceae</taxon>
        <taxon>Flavobacterium</taxon>
    </lineage>
</organism>
<dbReference type="RefSeq" id="WP_379790452.1">
    <property type="nucleotide sequence ID" value="NZ_JBHSQB010000004.1"/>
</dbReference>
<feature type="transmembrane region" description="Helical" evidence="2">
    <location>
        <begin position="63"/>
        <end position="83"/>
    </location>
</feature>
<gene>
    <name evidence="3" type="ORF">ACFPVY_03925</name>
</gene>
<feature type="region of interest" description="Disordered" evidence="1">
    <location>
        <begin position="1"/>
        <end position="23"/>
    </location>
</feature>
<keyword evidence="2" id="KW-1133">Transmembrane helix</keyword>
<proteinExistence type="predicted"/>
<reference evidence="4" key="1">
    <citation type="journal article" date="2019" name="Int. J. Syst. Evol. Microbiol.">
        <title>The Global Catalogue of Microorganisms (GCM) 10K type strain sequencing project: providing services to taxonomists for standard genome sequencing and annotation.</title>
        <authorList>
            <consortium name="The Broad Institute Genomics Platform"/>
            <consortium name="The Broad Institute Genome Sequencing Center for Infectious Disease"/>
            <person name="Wu L."/>
            <person name="Ma J."/>
        </authorList>
    </citation>
    <scope>NUCLEOTIDE SEQUENCE [LARGE SCALE GENOMIC DNA]</scope>
    <source>
        <strain evidence="4">CCUG 49679</strain>
    </source>
</reference>
<evidence type="ECO:0000313" key="4">
    <source>
        <dbReference type="Proteomes" id="UP001596287"/>
    </source>
</evidence>
<evidence type="ECO:0000313" key="3">
    <source>
        <dbReference type="EMBL" id="MFC6095784.1"/>
    </source>
</evidence>
<keyword evidence="2" id="KW-0812">Transmembrane</keyword>
<dbReference type="Proteomes" id="UP001596287">
    <property type="component" value="Unassembled WGS sequence"/>
</dbReference>
<sequence length="130" mass="15051">MLEDSFEQLLSAVSSSEKRDESTFNFKPEDLEFAARQEKSYEERKRETRLHRYEQDTNHRNGLVVWAATLVSLWLLCVIIILTRNTNEYQLSENIVIALLTTTTINVLGLMIIVLNDLFKGKSKNKKAES</sequence>
<keyword evidence="2" id="KW-0472">Membrane</keyword>
<evidence type="ECO:0000256" key="2">
    <source>
        <dbReference type="SAM" id="Phobius"/>
    </source>
</evidence>
<comment type="caution">
    <text evidence="3">The sequence shown here is derived from an EMBL/GenBank/DDBJ whole genome shotgun (WGS) entry which is preliminary data.</text>
</comment>
<accession>A0ABW1PJN5</accession>
<protein>
    <submittedName>
        <fullName evidence="3">Uncharacterized protein</fullName>
    </submittedName>
</protein>